<gene>
    <name evidence="4" type="ORF">ACHHYP_00871</name>
</gene>
<dbReference type="AlphaFoldDB" id="A0A1V9ZA27"/>
<accession>A0A1V9ZA27</accession>
<comment type="caution">
    <text evidence="4">The sequence shown here is derived from an EMBL/GenBank/DDBJ whole genome shotgun (WGS) entry which is preliminary data.</text>
</comment>
<dbReference type="InterPro" id="IPR011009">
    <property type="entry name" value="Kinase-like_dom_sf"/>
</dbReference>
<keyword evidence="5" id="KW-1185">Reference proteome</keyword>
<keyword evidence="4" id="KW-0808">Transferase</keyword>
<dbReference type="PANTHER" id="PTHR44329:SF214">
    <property type="entry name" value="PROTEIN KINASE DOMAIN-CONTAINING PROTEIN"/>
    <property type="match status" value="1"/>
</dbReference>
<dbReference type="GO" id="GO:0005524">
    <property type="term" value="F:ATP binding"/>
    <property type="evidence" value="ECO:0007669"/>
    <property type="project" value="InterPro"/>
</dbReference>
<dbReference type="OrthoDB" id="4062651at2759"/>
<dbReference type="EMBL" id="JNBR01000349">
    <property type="protein sequence ID" value="OQR94854.1"/>
    <property type="molecule type" value="Genomic_DNA"/>
</dbReference>
<protein>
    <submittedName>
        <fullName evidence="4">Protein kinase</fullName>
    </submittedName>
</protein>
<dbReference type="PROSITE" id="PS50011">
    <property type="entry name" value="PROTEIN_KINASE_DOM"/>
    <property type="match status" value="1"/>
</dbReference>
<dbReference type="Pfam" id="PF00168">
    <property type="entry name" value="C2"/>
    <property type="match status" value="1"/>
</dbReference>
<dbReference type="Gene3D" id="2.60.40.150">
    <property type="entry name" value="C2 domain"/>
    <property type="match status" value="1"/>
</dbReference>
<dbReference type="InterPro" id="IPR000719">
    <property type="entry name" value="Prot_kinase_dom"/>
</dbReference>
<dbReference type="PANTHER" id="PTHR44329">
    <property type="entry name" value="SERINE/THREONINE-PROTEIN KINASE TNNI3K-RELATED"/>
    <property type="match status" value="1"/>
</dbReference>
<keyword evidence="4" id="KW-0418">Kinase</keyword>
<evidence type="ECO:0000256" key="1">
    <source>
        <dbReference type="SAM" id="Coils"/>
    </source>
</evidence>
<dbReference type="InterPro" id="IPR051681">
    <property type="entry name" value="Ser/Thr_Kinases-Pseudokinases"/>
</dbReference>
<organism evidence="4 5">
    <name type="scientific">Achlya hypogyna</name>
    <name type="common">Oomycete</name>
    <name type="synonym">Protoachlya hypogyna</name>
    <dbReference type="NCBI Taxonomy" id="1202772"/>
    <lineage>
        <taxon>Eukaryota</taxon>
        <taxon>Sar</taxon>
        <taxon>Stramenopiles</taxon>
        <taxon>Oomycota</taxon>
        <taxon>Saprolegniomycetes</taxon>
        <taxon>Saprolegniales</taxon>
        <taxon>Achlyaceae</taxon>
        <taxon>Achlya</taxon>
    </lineage>
</organism>
<reference evidence="4 5" key="1">
    <citation type="journal article" date="2014" name="Genome Biol. Evol.">
        <title>The secreted proteins of Achlya hypogyna and Thraustotheca clavata identify the ancestral oomycete secretome and reveal gene acquisitions by horizontal gene transfer.</title>
        <authorList>
            <person name="Misner I."/>
            <person name="Blouin N."/>
            <person name="Leonard G."/>
            <person name="Richards T.A."/>
            <person name="Lane C.E."/>
        </authorList>
    </citation>
    <scope>NUCLEOTIDE SEQUENCE [LARGE SCALE GENOMIC DNA]</scope>
    <source>
        <strain evidence="4 5">ATCC 48635</strain>
    </source>
</reference>
<dbReference type="STRING" id="1202772.A0A1V9ZA27"/>
<dbReference type="Gene3D" id="1.10.510.10">
    <property type="entry name" value="Transferase(Phosphotransferase) domain 1"/>
    <property type="match status" value="1"/>
</dbReference>
<name>A0A1V9ZA27_ACHHY</name>
<dbReference type="Proteomes" id="UP000243579">
    <property type="component" value="Unassembled WGS sequence"/>
</dbReference>
<dbReference type="Pfam" id="PF00069">
    <property type="entry name" value="Pkinase"/>
    <property type="match status" value="1"/>
</dbReference>
<dbReference type="PROSITE" id="PS50004">
    <property type="entry name" value="C2"/>
    <property type="match status" value="1"/>
</dbReference>
<dbReference type="SMART" id="SM00239">
    <property type="entry name" value="C2"/>
    <property type="match status" value="1"/>
</dbReference>
<evidence type="ECO:0000313" key="5">
    <source>
        <dbReference type="Proteomes" id="UP000243579"/>
    </source>
</evidence>
<evidence type="ECO:0000259" key="2">
    <source>
        <dbReference type="PROSITE" id="PS50004"/>
    </source>
</evidence>
<dbReference type="InterPro" id="IPR000008">
    <property type="entry name" value="C2_dom"/>
</dbReference>
<dbReference type="CDD" id="cd00030">
    <property type="entry name" value="C2"/>
    <property type="match status" value="1"/>
</dbReference>
<dbReference type="GO" id="GO:0004674">
    <property type="term" value="F:protein serine/threonine kinase activity"/>
    <property type="evidence" value="ECO:0007669"/>
    <property type="project" value="TreeGrafter"/>
</dbReference>
<feature type="domain" description="Protein kinase" evidence="3">
    <location>
        <begin position="146"/>
        <end position="415"/>
    </location>
</feature>
<keyword evidence="1" id="KW-0175">Coiled coil</keyword>
<dbReference type="SUPFAM" id="SSF56112">
    <property type="entry name" value="Protein kinase-like (PK-like)"/>
    <property type="match status" value="1"/>
</dbReference>
<sequence>MDTSISCQICNSVNDILLGVCTSCGEDLPGYDKKIKILLLRLRHYTGPAAGAASSDDGATAALVAQLETKAAAAMRRVDELQAELDSKNAELLTIKVKAHTLVARDSSGDLDAERERLRAERKEIDALRRLVASLQTIPYIDGSQFKYQGMVGTSSTFDIQVGVFDNKRTVCKKLANGVHTEGAIEHFKSAIALMAKLDGAGGSVVSLYGASGLAQATPVAYMEYMEKGDLRKVLSSTSTTAMSWKSRLEIGANIARAIAKMHSLDLIHRDLNSHHVLLNERNVAKLTGFSSAREKSEDQMTNGIGLYRWAAPETMDGTGFYSEKVDIYSLGLLLIELDTHQMPYSSCKDKSGRPMRDYMLMDILRKAKPGVAHITHTFVSAPEWYRALALRCVDVDPTVRPSAVEVLGELTTQLREGAYDNLKSARRLRTPPAVINLRLTVMRAKNLLDTQAFGVQDPFCRISLGGKTAKTKVHDNGGCDPKWHETYAFANVHPLDMILEINILNKNWLISGQIGKVTVPLEETLERIDGSGSVVSWVPVFSRGEARGHLLLKFEYEGNVAQWLESVAEEMRAFSGAEGRVRDLSGQEKQMTKINEVLVPRLRELASGLGRVASMAA</sequence>
<feature type="domain" description="C2" evidence="2">
    <location>
        <begin position="418"/>
        <end position="539"/>
    </location>
</feature>
<evidence type="ECO:0000259" key="3">
    <source>
        <dbReference type="PROSITE" id="PS50011"/>
    </source>
</evidence>
<dbReference type="InterPro" id="IPR035892">
    <property type="entry name" value="C2_domain_sf"/>
</dbReference>
<feature type="coiled-coil region" evidence="1">
    <location>
        <begin position="64"/>
        <end position="138"/>
    </location>
</feature>
<dbReference type="SUPFAM" id="SSF49562">
    <property type="entry name" value="C2 domain (Calcium/lipid-binding domain, CaLB)"/>
    <property type="match status" value="1"/>
</dbReference>
<proteinExistence type="predicted"/>
<evidence type="ECO:0000313" key="4">
    <source>
        <dbReference type="EMBL" id="OQR94854.1"/>
    </source>
</evidence>